<feature type="transmembrane region" description="Helical" evidence="1">
    <location>
        <begin position="6"/>
        <end position="29"/>
    </location>
</feature>
<organism evidence="2 3">
    <name type="scientific">Tritonibacter multivorans</name>
    <dbReference type="NCBI Taxonomy" id="928856"/>
    <lineage>
        <taxon>Bacteria</taxon>
        <taxon>Pseudomonadati</taxon>
        <taxon>Pseudomonadota</taxon>
        <taxon>Alphaproteobacteria</taxon>
        <taxon>Rhodobacterales</taxon>
        <taxon>Paracoccaceae</taxon>
        <taxon>Tritonibacter</taxon>
    </lineage>
</organism>
<dbReference type="AlphaFoldDB" id="A0A0P1G7Z9"/>
<name>A0A0P1G7Z9_9RHOB</name>
<keyword evidence="1" id="KW-1133">Transmembrane helix</keyword>
<dbReference type="RefSeq" id="WP_110590830.1">
    <property type="nucleotide sequence ID" value="NZ_CYSD01000021.1"/>
</dbReference>
<reference evidence="2 3" key="1">
    <citation type="submission" date="2015-09" db="EMBL/GenBank/DDBJ databases">
        <authorList>
            <consortium name="Swine Surveillance"/>
        </authorList>
    </citation>
    <scope>NUCLEOTIDE SEQUENCE [LARGE SCALE GENOMIC DNA]</scope>
    <source>
        <strain evidence="2 3">CECT 7557</strain>
    </source>
</reference>
<gene>
    <name evidence="2" type="ORF">TRM7557_01572</name>
</gene>
<accession>A0A0P1G7Z9</accession>
<evidence type="ECO:0000256" key="1">
    <source>
        <dbReference type="SAM" id="Phobius"/>
    </source>
</evidence>
<protein>
    <submittedName>
        <fullName evidence="2">Uncharacterized protein</fullName>
    </submittedName>
</protein>
<proteinExistence type="predicted"/>
<dbReference type="OrthoDB" id="7475214at2"/>
<evidence type="ECO:0000313" key="2">
    <source>
        <dbReference type="EMBL" id="CUH77772.1"/>
    </source>
</evidence>
<evidence type="ECO:0000313" key="3">
    <source>
        <dbReference type="Proteomes" id="UP000052022"/>
    </source>
</evidence>
<keyword evidence="3" id="KW-1185">Reference proteome</keyword>
<dbReference type="STRING" id="928856.SAMN04488049_10775"/>
<keyword evidence="1" id="KW-0472">Membrane</keyword>
<dbReference type="Proteomes" id="UP000052022">
    <property type="component" value="Unassembled WGS sequence"/>
</dbReference>
<sequence>MDISWANFFPLVFFPFKIIVLGIGMFFAIKWHHDEAKRRAAEAAEQ</sequence>
<keyword evidence="1" id="KW-0812">Transmembrane</keyword>
<dbReference type="EMBL" id="CYSD01000021">
    <property type="protein sequence ID" value="CUH77772.1"/>
    <property type="molecule type" value="Genomic_DNA"/>
</dbReference>